<feature type="compositionally biased region" description="Low complexity" evidence="5">
    <location>
        <begin position="24"/>
        <end position="34"/>
    </location>
</feature>
<proteinExistence type="inferred from homology"/>
<reference evidence="8" key="1">
    <citation type="submission" date="2020-10" db="EMBL/GenBank/DDBJ databases">
        <authorList>
            <person name="Roach M.J.R."/>
        </authorList>
    </citation>
    <scope>NUCLEOTIDE SEQUENCE</scope>
    <source>
        <strain evidence="8">CBS 1945</strain>
    </source>
</reference>
<evidence type="ECO:0000256" key="2">
    <source>
        <dbReference type="ARBA" id="ARBA00007373"/>
    </source>
</evidence>
<keyword evidence="9" id="KW-1185">Reference proteome</keyword>
<dbReference type="KEGG" id="bnn:FOA43_000447"/>
<dbReference type="GeneID" id="62193848"/>
<evidence type="ECO:0000256" key="1">
    <source>
        <dbReference type="ARBA" id="ARBA00004123"/>
    </source>
</evidence>
<dbReference type="PANTHER" id="PTHR10350:SF6">
    <property type="entry name" value="NUCLEAR PORE COMPLEX PROTEIN NUP155"/>
    <property type="match status" value="1"/>
</dbReference>
<comment type="similarity">
    <text evidence="2">Belongs to the non-repetitive/WGA-negative nucleoporin family.</text>
</comment>
<protein>
    <submittedName>
        <fullName evidence="8">Uncharacterized protein</fullName>
    </submittedName>
</protein>
<dbReference type="Proteomes" id="UP000662931">
    <property type="component" value="Chromosome 1"/>
</dbReference>
<evidence type="ECO:0000256" key="5">
    <source>
        <dbReference type="SAM" id="MobiDB-lite"/>
    </source>
</evidence>
<dbReference type="InterPro" id="IPR042533">
    <property type="entry name" value="Nucleoporin_Nup155_C_1"/>
</dbReference>
<feature type="region of interest" description="Disordered" evidence="5">
    <location>
        <begin position="1"/>
        <end position="34"/>
    </location>
</feature>
<dbReference type="InterPro" id="IPR007187">
    <property type="entry name" value="Nucleoporin_Nup133/Nup155_C"/>
</dbReference>
<evidence type="ECO:0000259" key="7">
    <source>
        <dbReference type="Pfam" id="PF08801"/>
    </source>
</evidence>
<comment type="subcellular location">
    <subcellularLocation>
        <location evidence="1">Nucleus</location>
    </subcellularLocation>
</comment>
<evidence type="ECO:0000256" key="4">
    <source>
        <dbReference type="ARBA" id="ARBA00023242"/>
    </source>
</evidence>
<dbReference type="GO" id="GO:0036228">
    <property type="term" value="P:protein localization to nuclear inner membrane"/>
    <property type="evidence" value="ECO:0007669"/>
    <property type="project" value="TreeGrafter"/>
</dbReference>
<feature type="domain" description="Nucleoporin Nup133/Nup155-like N-terminal" evidence="7">
    <location>
        <begin position="80"/>
        <end position="559"/>
    </location>
</feature>
<evidence type="ECO:0000259" key="6">
    <source>
        <dbReference type="Pfam" id="PF03177"/>
    </source>
</evidence>
<dbReference type="InterPro" id="IPR014908">
    <property type="entry name" value="Nucleoporin_Nup133/Nup155_N"/>
</dbReference>
<dbReference type="Gene3D" id="1.25.40.440">
    <property type="entry name" value="Nucleoporin, helical domain, central subdomain"/>
    <property type="match status" value="1"/>
</dbReference>
<evidence type="ECO:0000256" key="3">
    <source>
        <dbReference type="ARBA" id="ARBA00022448"/>
    </source>
</evidence>
<evidence type="ECO:0000313" key="9">
    <source>
        <dbReference type="Proteomes" id="UP000662931"/>
    </source>
</evidence>
<dbReference type="Gene3D" id="1.20.120.1050">
    <property type="match status" value="1"/>
</dbReference>
<keyword evidence="4" id="KW-0539">Nucleus</keyword>
<dbReference type="Gene3D" id="1.10.167.20">
    <property type="match status" value="1"/>
</dbReference>
<dbReference type="OrthoDB" id="338970at2759"/>
<dbReference type="RefSeq" id="XP_038776706.1">
    <property type="nucleotide sequence ID" value="XM_038920778.1"/>
</dbReference>
<dbReference type="InterPro" id="IPR004870">
    <property type="entry name" value="Nucleoporin_Nup155"/>
</dbReference>
<feature type="domain" description="Nucleoporin Nup133/Nup155-like C-terminal" evidence="6">
    <location>
        <begin position="639"/>
        <end position="1377"/>
    </location>
</feature>
<dbReference type="GO" id="GO:0006405">
    <property type="term" value="P:RNA export from nucleus"/>
    <property type="evidence" value="ECO:0007669"/>
    <property type="project" value="TreeGrafter"/>
</dbReference>
<dbReference type="PANTHER" id="PTHR10350">
    <property type="entry name" value="NUCLEAR PORE COMPLEX PROTEIN NUP155"/>
    <property type="match status" value="1"/>
</dbReference>
<dbReference type="Gene3D" id="1.20.58.1780">
    <property type="match status" value="1"/>
</dbReference>
<feature type="compositionally biased region" description="Polar residues" evidence="5">
    <location>
        <begin position="1"/>
        <end position="18"/>
    </location>
</feature>
<dbReference type="GO" id="GO:0017056">
    <property type="term" value="F:structural constituent of nuclear pore"/>
    <property type="evidence" value="ECO:0007669"/>
    <property type="project" value="InterPro"/>
</dbReference>
<accession>A0A875RVT7</accession>
<gene>
    <name evidence="8" type="ORF">FOA43_000447</name>
</gene>
<organism evidence="8 9">
    <name type="scientific">Eeniella nana</name>
    <name type="common">Yeast</name>
    <name type="synonym">Brettanomyces nanus</name>
    <dbReference type="NCBI Taxonomy" id="13502"/>
    <lineage>
        <taxon>Eukaryota</taxon>
        <taxon>Fungi</taxon>
        <taxon>Dikarya</taxon>
        <taxon>Ascomycota</taxon>
        <taxon>Saccharomycotina</taxon>
        <taxon>Pichiomycetes</taxon>
        <taxon>Pichiales</taxon>
        <taxon>Pichiaceae</taxon>
        <taxon>Brettanomyces</taxon>
    </lineage>
</organism>
<dbReference type="Pfam" id="PF03177">
    <property type="entry name" value="Nucleoporin_C"/>
    <property type="match status" value="1"/>
</dbReference>
<evidence type="ECO:0000313" key="8">
    <source>
        <dbReference type="EMBL" id="QPG73141.1"/>
    </source>
</evidence>
<dbReference type="GO" id="GO:0006606">
    <property type="term" value="P:protein import into nucleus"/>
    <property type="evidence" value="ECO:0007669"/>
    <property type="project" value="TreeGrafter"/>
</dbReference>
<sequence>MSPANTSSQLMKTHQSDGIDTGKLTTPPLSSSSPLALASGCVTNAITKDNSMPPLYEALSKYAVDNYNYKPSNESLTPFSRFEKSNIFNIPDRIFQKYKSLDCITNIGIFTELQKSWLTVDDKLIIWNYKAGSSEQEFFTIDDFKSTILTVALVKPKPKVFVDSVNYLLLVSTSVNIHILAVQNTKDHLDVSDTKMSVSTQGLLVNKFVTYDATREIFFTGAGDSEGIWRLNYSNDDEWFSRNCSKECLTKSSLSSVLPGVLRTFSGFGLIGGSSGKNSRMETIIELKIDQSRGILYTLSSKSIVQAFRLKSDKGKTSLGSRLTKRSFDLLKELSTTTINMQTPLLARNKMKMINIFPISKQENNNFFLVVVTDTGCRIFLNGSTLYGDRLTLTASQVKFPPPDSRFYDNLEKKKEQQLIQQQNFINNNGFVPSASKSSITKNPMGSLVTVRDLKQAQESSQLLTGLTNTMMIAPGIFIGFTKDKKVFSCVPDYGILKNSSQYIEDFEFVDGFDKLHSIVQLTPSFNATNTPSGYCNEFASQYSSTPLKFAVLTSTGIHVYRYRTPDLILEDSLDDKTFQEFSKKYGSNEACSSALYLACKYGKSENFRNLATKYFISGGENARLNKMVQPTLDDVELSDRFYALVILVSRLVRNFWDKEVFQLKPEVKFTRSGYIDINSVKKMNNSKIILKGLSITKSQLEYFLCSILILVKYFKENGKLIPGLLNGFSQQMDSTSWKEKESEVCLQAEQIGFSAMMNFLNTVKEGLSFLTILLDEDPKSKNFEATMNYLSVQSQADLSCLTFNEFFTCSNTYVSKLNKEILSAVINKSIASGNSVELVANTLQEKCGSFCSTGDVLIFKAIESLKKSKDYANYNDQEMKMNYLRAAVKLLKKTSNSLTEETITDCVNIMLQLEYYDGAVEFLLDVANNPEQAKLAIQYENEMQTQMVRDPKKKKMYERRLNLYQLVFQILADIDKRTIMSLEKASAGNISATTHTVNGTADISGHVFVDKNGKLITQYSQMRTRCYNICLNYKDRMFHYEFYKWFISNGVGEKLLDIDTPYILDFLKDYASKDLEMAKLLWVYYSRRDHYYEAAEVLYDLAVSSFPVNLSSRIEFLSRANGFCHCIPPQSLRQEVLILSSEISDLMAVSNLQDELLLTVLQDTRVNSAARQNATLALDRGIHTISDLYNDFIDPLGYYELGLITFKISDYRNSEDILTKWESLFGKWYVEYKNKPNPASEPFFLELTNKFVLIAARLNDTDVLFPILDLFQLLAKYIYSEDFSGNVRAPTGVIVDVFIKSEVKYGKLYYSLRSIIESTTFEVFEGYTKILNDEMSYLIHSWYKNDKKLREIISDDSVKNLQTYSVEKDPIYEYIRTTGNPL</sequence>
<keyword evidence="3" id="KW-0813">Transport</keyword>
<dbReference type="Pfam" id="PF08801">
    <property type="entry name" value="Nucleoporin_N"/>
    <property type="match status" value="1"/>
</dbReference>
<dbReference type="EMBL" id="CP064812">
    <property type="protein sequence ID" value="QPG73141.1"/>
    <property type="molecule type" value="Genomic_DNA"/>
</dbReference>
<dbReference type="GO" id="GO:0044611">
    <property type="term" value="C:nuclear pore inner ring"/>
    <property type="evidence" value="ECO:0007669"/>
    <property type="project" value="TreeGrafter"/>
</dbReference>
<dbReference type="Gene3D" id="1.25.40.450">
    <property type="entry name" value="Nucleoporin, helical domain, N-terminal subdomain"/>
    <property type="match status" value="1"/>
</dbReference>
<dbReference type="FunFam" id="1.25.40.440:FF:000001">
    <property type="entry name" value="Nuclear pore complex subunit"/>
    <property type="match status" value="1"/>
</dbReference>
<dbReference type="InterPro" id="IPR042537">
    <property type="entry name" value="Nucleoporin_Nup155_C_2"/>
</dbReference>
<name>A0A875RVT7_EENNA</name>
<dbReference type="GO" id="GO:0000972">
    <property type="term" value="P:transcription-dependent tethering of RNA polymerase II gene DNA at nuclear periphery"/>
    <property type="evidence" value="ECO:0007669"/>
    <property type="project" value="TreeGrafter"/>
</dbReference>